<evidence type="ECO:0000256" key="6">
    <source>
        <dbReference type="ARBA" id="ARBA00023080"/>
    </source>
</evidence>
<name>A0A6A5HGL3_CAERE</name>
<dbReference type="EMBL" id="WUAV01000002">
    <property type="protein sequence ID" value="KAF1766409.1"/>
    <property type="molecule type" value="Genomic_DNA"/>
</dbReference>
<dbReference type="PANTHER" id="PTHR11409:SF42">
    <property type="entry name" value="ADENOSINE DEAMINASE-LIKE PROTEIN"/>
    <property type="match status" value="1"/>
</dbReference>
<evidence type="ECO:0000256" key="2">
    <source>
        <dbReference type="ARBA" id="ARBA00006676"/>
    </source>
</evidence>
<sequence length="398" mass="45954">MGNKKNKKKQQPQEESQADRSRRQQREAKRNAEEHEFLDNEIAAEQMKRADAATFPLNVPKDLAFFKKYPKIELHAHLTGSLSPKTISEIVEHDEEKAKNIVSRYRLTEPIDMDKVFHRFKAVEEILDNPDSLRIAVIRTIREFSEDGCLYLELRTTPKKTATMDYEKYIRTVCRAIIEARMLHPHMKIFLIISLNRNMTFDIATEILHYTGVVQQESNVIVGMDLGGDPKLSAFQLLDVLYIARRFHGLGITAHIAEKRTIPNDTTDLLMMKPDRVGHGTFLHTNDHLAQVFGRSNSLLEVCISSNVYTKSYNHPRRSHFAFWKKRGVPIAICTDDKGIFPNASLSEEYYKAADEFNLSLEDLKKINLDALKYSFANKYIATDLSEIRRKIEMHTLE</sequence>
<organism evidence="10 11">
    <name type="scientific">Caenorhabditis remanei</name>
    <name type="common">Caenorhabditis vulgaris</name>
    <dbReference type="NCBI Taxonomy" id="31234"/>
    <lineage>
        <taxon>Eukaryota</taxon>
        <taxon>Metazoa</taxon>
        <taxon>Ecdysozoa</taxon>
        <taxon>Nematoda</taxon>
        <taxon>Chromadorea</taxon>
        <taxon>Rhabditida</taxon>
        <taxon>Rhabditina</taxon>
        <taxon>Rhabditomorpha</taxon>
        <taxon>Rhabditoidea</taxon>
        <taxon>Rhabditidae</taxon>
        <taxon>Peloderinae</taxon>
        <taxon>Caenorhabditis</taxon>
    </lineage>
</organism>
<dbReference type="GO" id="GO:0006154">
    <property type="term" value="P:adenosine catabolic process"/>
    <property type="evidence" value="ECO:0007669"/>
    <property type="project" value="TreeGrafter"/>
</dbReference>
<dbReference type="InterPro" id="IPR032466">
    <property type="entry name" value="Metal_Hydrolase"/>
</dbReference>
<evidence type="ECO:0000256" key="1">
    <source>
        <dbReference type="ARBA" id="ARBA00001947"/>
    </source>
</evidence>
<dbReference type="PANTHER" id="PTHR11409">
    <property type="entry name" value="ADENOSINE DEAMINASE"/>
    <property type="match status" value="1"/>
</dbReference>
<accession>A0A6A5HGL3</accession>
<dbReference type="GO" id="GO:0046872">
    <property type="term" value="F:metal ion binding"/>
    <property type="evidence" value="ECO:0007669"/>
    <property type="project" value="UniProtKB-KW"/>
</dbReference>
<evidence type="ECO:0000256" key="5">
    <source>
        <dbReference type="ARBA" id="ARBA00022833"/>
    </source>
</evidence>
<dbReference type="GeneID" id="9811009"/>
<keyword evidence="4" id="KW-0378">Hydrolase</keyword>
<keyword evidence="3" id="KW-0479">Metal-binding</keyword>
<comment type="catalytic activity">
    <reaction evidence="7">
        <text>N(6)-methyl-AMP + H2O + H(+) = IMP + methylamine</text>
        <dbReference type="Rhea" id="RHEA:16001"/>
        <dbReference type="ChEBI" id="CHEBI:15377"/>
        <dbReference type="ChEBI" id="CHEBI:15378"/>
        <dbReference type="ChEBI" id="CHEBI:58053"/>
        <dbReference type="ChEBI" id="CHEBI:59338"/>
        <dbReference type="ChEBI" id="CHEBI:144842"/>
    </reaction>
    <physiologicalReaction direction="left-to-right" evidence="7">
        <dbReference type="Rhea" id="RHEA:16002"/>
    </physiologicalReaction>
</comment>
<keyword evidence="5" id="KW-0862">Zinc</keyword>
<dbReference type="Pfam" id="PF00962">
    <property type="entry name" value="A_deaminase"/>
    <property type="match status" value="1"/>
</dbReference>
<dbReference type="Proteomes" id="UP000483820">
    <property type="component" value="Chromosome II"/>
</dbReference>
<dbReference type="KEGG" id="crq:GCK72_006366"/>
<comment type="similarity">
    <text evidence="2">Belongs to the metallo-dependent hydrolases superfamily. Adenosine and AMP deaminases family.</text>
</comment>
<dbReference type="SUPFAM" id="SSF51556">
    <property type="entry name" value="Metallo-dependent hydrolases"/>
    <property type="match status" value="1"/>
</dbReference>
<evidence type="ECO:0000256" key="4">
    <source>
        <dbReference type="ARBA" id="ARBA00022801"/>
    </source>
</evidence>
<dbReference type="CTD" id="9811009"/>
<evidence type="ECO:0000256" key="3">
    <source>
        <dbReference type="ARBA" id="ARBA00022723"/>
    </source>
</evidence>
<dbReference type="Gene3D" id="3.20.20.140">
    <property type="entry name" value="Metal-dependent hydrolases"/>
    <property type="match status" value="1"/>
</dbReference>
<comment type="caution">
    <text evidence="10">The sequence shown here is derived from an EMBL/GenBank/DDBJ whole genome shotgun (WGS) entry which is preliminary data.</text>
</comment>
<feature type="region of interest" description="Disordered" evidence="8">
    <location>
        <begin position="1"/>
        <end position="39"/>
    </location>
</feature>
<keyword evidence="6" id="KW-0546">Nucleotide metabolism</keyword>
<dbReference type="InterPro" id="IPR001365">
    <property type="entry name" value="A_deaminase_dom"/>
</dbReference>
<dbReference type="RefSeq" id="XP_003113549.2">
    <property type="nucleotide sequence ID" value="XM_003113501.2"/>
</dbReference>
<dbReference type="GO" id="GO:0046103">
    <property type="term" value="P:inosine biosynthetic process"/>
    <property type="evidence" value="ECO:0007669"/>
    <property type="project" value="TreeGrafter"/>
</dbReference>
<evidence type="ECO:0000256" key="8">
    <source>
        <dbReference type="SAM" id="MobiDB-lite"/>
    </source>
</evidence>
<evidence type="ECO:0000313" key="10">
    <source>
        <dbReference type="EMBL" id="KAF1766409.1"/>
    </source>
</evidence>
<feature type="compositionally biased region" description="Basic and acidic residues" evidence="8">
    <location>
        <begin position="17"/>
        <end position="38"/>
    </location>
</feature>
<proteinExistence type="inferred from homology"/>
<feature type="domain" description="Adenosine deaminase" evidence="9">
    <location>
        <begin position="70"/>
        <end position="379"/>
    </location>
</feature>
<comment type="cofactor">
    <cofactor evidence="1">
        <name>Zn(2+)</name>
        <dbReference type="ChEBI" id="CHEBI:29105"/>
    </cofactor>
</comment>
<reference evidence="10 11" key="1">
    <citation type="submission" date="2019-12" db="EMBL/GenBank/DDBJ databases">
        <title>Chromosome-level assembly of the Caenorhabditis remanei genome.</title>
        <authorList>
            <person name="Teterina A.A."/>
            <person name="Willis J.H."/>
            <person name="Phillips P.C."/>
        </authorList>
    </citation>
    <scope>NUCLEOTIDE SEQUENCE [LARGE SCALE GENOMIC DNA]</scope>
    <source>
        <strain evidence="10 11">PX506</strain>
        <tissue evidence="10">Whole organism</tissue>
    </source>
</reference>
<protein>
    <recommendedName>
        <fullName evidence="9">Adenosine deaminase domain-containing protein</fullName>
    </recommendedName>
</protein>
<evidence type="ECO:0000256" key="7">
    <source>
        <dbReference type="ARBA" id="ARBA00048787"/>
    </source>
</evidence>
<evidence type="ECO:0000313" key="11">
    <source>
        <dbReference type="Proteomes" id="UP000483820"/>
    </source>
</evidence>
<feature type="compositionally biased region" description="Basic residues" evidence="8">
    <location>
        <begin position="1"/>
        <end position="10"/>
    </location>
</feature>
<gene>
    <name evidence="10" type="ORF">GCK72_006366</name>
</gene>
<dbReference type="GO" id="GO:0009117">
    <property type="term" value="P:nucleotide metabolic process"/>
    <property type="evidence" value="ECO:0007669"/>
    <property type="project" value="UniProtKB-KW"/>
</dbReference>
<evidence type="ECO:0000259" key="9">
    <source>
        <dbReference type="Pfam" id="PF00962"/>
    </source>
</evidence>
<dbReference type="InterPro" id="IPR006330">
    <property type="entry name" value="Ado/ade_deaminase"/>
</dbReference>
<dbReference type="CDD" id="cd00443">
    <property type="entry name" value="ADA_AMPD"/>
    <property type="match status" value="1"/>
</dbReference>
<dbReference type="AlphaFoldDB" id="A0A6A5HGL3"/>
<dbReference type="GO" id="GO:0004000">
    <property type="term" value="F:adenosine deaminase activity"/>
    <property type="evidence" value="ECO:0007669"/>
    <property type="project" value="TreeGrafter"/>
</dbReference>